<dbReference type="AlphaFoldDB" id="A0AAD7BY41"/>
<accession>A0AAD7BY41</accession>
<dbReference type="EMBL" id="JARKIE010000482">
    <property type="protein sequence ID" value="KAJ7633952.1"/>
    <property type="molecule type" value="Genomic_DNA"/>
</dbReference>
<reference evidence="1" key="1">
    <citation type="submission" date="2023-03" db="EMBL/GenBank/DDBJ databases">
        <title>Massive genome expansion in bonnet fungi (Mycena s.s.) driven by repeated elements and novel gene families across ecological guilds.</title>
        <authorList>
            <consortium name="Lawrence Berkeley National Laboratory"/>
            <person name="Harder C.B."/>
            <person name="Miyauchi S."/>
            <person name="Viragh M."/>
            <person name="Kuo A."/>
            <person name="Thoen E."/>
            <person name="Andreopoulos B."/>
            <person name="Lu D."/>
            <person name="Skrede I."/>
            <person name="Drula E."/>
            <person name="Henrissat B."/>
            <person name="Morin E."/>
            <person name="Kohler A."/>
            <person name="Barry K."/>
            <person name="LaButti K."/>
            <person name="Morin E."/>
            <person name="Salamov A."/>
            <person name="Lipzen A."/>
            <person name="Mereny Z."/>
            <person name="Hegedus B."/>
            <person name="Baldrian P."/>
            <person name="Stursova M."/>
            <person name="Weitz H."/>
            <person name="Taylor A."/>
            <person name="Grigoriev I.V."/>
            <person name="Nagy L.G."/>
            <person name="Martin F."/>
            <person name="Kauserud H."/>
        </authorList>
    </citation>
    <scope>NUCLEOTIDE SEQUENCE</scope>
    <source>
        <strain evidence="1">CBHHK067</strain>
    </source>
</reference>
<keyword evidence="2" id="KW-1185">Reference proteome</keyword>
<evidence type="ECO:0000313" key="2">
    <source>
        <dbReference type="Proteomes" id="UP001221757"/>
    </source>
</evidence>
<proteinExistence type="predicted"/>
<sequence length="282" mass="31478">MSATAWSKILGELHVREYDLRQLQYLYAIHREKAVQKNLDIAERSYEPFSAFDHKSKYAGFYLSRWYIDNVYMDYMQHIHPILDQWMSLLTAFIIKWDHSFKAFVPTKTLSHIHAALEGMVQLLTAHGLPQPVLGFTDNISSDAATFMHYVPSLAWGTCQEYFIGCHPLQIALKSIVSKRSMIQGSKTISATVLSQKCAGRPGAAVLMPGTEYAWSREVLSAVHFKHGSNGSTFRANGHDLGPGHIGGRAFGADAGLIMGLRGIPEYSEAQQDYAGLDFMSS</sequence>
<evidence type="ECO:0000313" key="1">
    <source>
        <dbReference type="EMBL" id="KAJ7633952.1"/>
    </source>
</evidence>
<comment type="caution">
    <text evidence="1">The sequence shown here is derived from an EMBL/GenBank/DDBJ whole genome shotgun (WGS) entry which is preliminary data.</text>
</comment>
<organism evidence="1 2">
    <name type="scientific">Mycena rosella</name>
    <name type="common">Pink bonnet</name>
    <name type="synonym">Agaricus rosellus</name>
    <dbReference type="NCBI Taxonomy" id="1033263"/>
    <lineage>
        <taxon>Eukaryota</taxon>
        <taxon>Fungi</taxon>
        <taxon>Dikarya</taxon>
        <taxon>Basidiomycota</taxon>
        <taxon>Agaricomycotina</taxon>
        <taxon>Agaricomycetes</taxon>
        <taxon>Agaricomycetidae</taxon>
        <taxon>Agaricales</taxon>
        <taxon>Marasmiineae</taxon>
        <taxon>Mycenaceae</taxon>
        <taxon>Mycena</taxon>
    </lineage>
</organism>
<protein>
    <submittedName>
        <fullName evidence="1">Uncharacterized protein</fullName>
    </submittedName>
</protein>
<gene>
    <name evidence="1" type="ORF">B0H17DRAFT_1149841</name>
</gene>
<dbReference type="Proteomes" id="UP001221757">
    <property type="component" value="Unassembled WGS sequence"/>
</dbReference>
<name>A0AAD7BY41_MYCRO</name>